<comment type="catalytic activity">
    <reaction evidence="1">
        <text>ATP + protein L-histidine = ADP + protein N-phospho-L-histidine.</text>
        <dbReference type="EC" id="2.7.13.3"/>
    </reaction>
</comment>
<accession>A0AA96WIE4</accession>
<dbReference type="SMART" id="SM00387">
    <property type="entry name" value="HATPase_c"/>
    <property type="match status" value="1"/>
</dbReference>
<feature type="domain" description="HAMP" evidence="13">
    <location>
        <begin position="228"/>
        <end position="280"/>
    </location>
</feature>
<dbReference type="SUPFAM" id="SSF55874">
    <property type="entry name" value="ATPase domain of HSP90 chaperone/DNA topoisomerase II/histidine kinase"/>
    <property type="match status" value="1"/>
</dbReference>
<dbReference type="Gene3D" id="3.30.565.10">
    <property type="entry name" value="Histidine kinase-like ATPase, C-terminal domain"/>
    <property type="match status" value="1"/>
</dbReference>
<keyword evidence="9" id="KW-0902">Two-component regulatory system</keyword>
<name>A0AA96WIE4_9CYAN</name>
<dbReference type="SMART" id="SM00388">
    <property type="entry name" value="HisKA"/>
    <property type="match status" value="1"/>
</dbReference>
<dbReference type="EC" id="2.7.13.3" evidence="3"/>
<dbReference type="FunFam" id="3.30.565.10:FF:000006">
    <property type="entry name" value="Sensor histidine kinase WalK"/>
    <property type="match status" value="1"/>
</dbReference>
<dbReference type="InterPro" id="IPR036097">
    <property type="entry name" value="HisK_dim/P_sf"/>
</dbReference>
<feature type="transmembrane region" description="Helical" evidence="11">
    <location>
        <begin position="45"/>
        <end position="67"/>
    </location>
</feature>
<evidence type="ECO:0000256" key="10">
    <source>
        <dbReference type="ARBA" id="ARBA00023136"/>
    </source>
</evidence>
<evidence type="ECO:0000256" key="3">
    <source>
        <dbReference type="ARBA" id="ARBA00012438"/>
    </source>
</evidence>
<evidence type="ECO:0000313" key="14">
    <source>
        <dbReference type="EMBL" id="WNZ25689.1"/>
    </source>
</evidence>
<feature type="transmembrane region" description="Helical" evidence="11">
    <location>
        <begin position="209"/>
        <end position="231"/>
    </location>
</feature>
<keyword evidence="8 11" id="KW-1133">Transmembrane helix</keyword>
<protein>
    <recommendedName>
        <fullName evidence="3">histidine kinase</fullName>
        <ecNumber evidence="3">2.7.13.3</ecNumber>
    </recommendedName>
</protein>
<dbReference type="InterPro" id="IPR005467">
    <property type="entry name" value="His_kinase_dom"/>
</dbReference>
<dbReference type="PROSITE" id="PS50885">
    <property type="entry name" value="HAMP"/>
    <property type="match status" value="1"/>
</dbReference>
<reference evidence="14" key="1">
    <citation type="submission" date="2020-05" db="EMBL/GenBank/DDBJ databases">
        <authorList>
            <person name="Zhu T."/>
            <person name="Keshari N."/>
            <person name="Lu X."/>
        </authorList>
    </citation>
    <scope>NUCLEOTIDE SEQUENCE</scope>
    <source>
        <strain evidence="14">NK1-12</strain>
    </source>
</reference>
<dbReference type="CDD" id="cd06225">
    <property type="entry name" value="HAMP"/>
    <property type="match status" value="1"/>
</dbReference>
<dbReference type="Pfam" id="PF02518">
    <property type="entry name" value="HATPase_c"/>
    <property type="match status" value="1"/>
</dbReference>
<evidence type="ECO:0000256" key="5">
    <source>
        <dbReference type="ARBA" id="ARBA00022679"/>
    </source>
</evidence>
<keyword evidence="4" id="KW-0597">Phosphoprotein</keyword>
<dbReference type="Gene3D" id="1.10.287.130">
    <property type="match status" value="1"/>
</dbReference>
<evidence type="ECO:0000256" key="4">
    <source>
        <dbReference type="ARBA" id="ARBA00022553"/>
    </source>
</evidence>
<dbReference type="SUPFAM" id="SSF47384">
    <property type="entry name" value="Homodimeric domain of signal transducing histidine kinase"/>
    <property type="match status" value="1"/>
</dbReference>
<dbReference type="InterPro" id="IPR003661">
    <property type="entry name" value="HisK_dim/P_dom"/>
</dbReference>
<evidence type="ECO:0000259" key="13">
    <source>
        <dbReference type="PROSITE" id="PS50885"/>
    </source>
</evidence>
<dbReference type="PROSITE" id="PS50109">
    <property type="entry name" value="HIS_KIN"/>
    <property type="match status" value="1"/>
</dbReference>
<sequence length="509" mass="57473">MPPSLNLGHRMNPYTLPADQIAADPPTQTHPNWRLLLRETRTRIWMWYIGLIVLFIGLLTPVTYRIVSEQVNQRLREEVVEEVAEFRQELATAQIRNTEQLRRFMLDYLQTEPIEEDQYFIAILQQQFLQASPVELPEAMQPGSELMEIWQALQQPTHGEQSVRDPEVIRVIYYAEPIEIAGVLQGTFLSAYIAADEHREVRATMRTVILVKLAILLIASLIAWLVCGRVLRPLRTMARTVRSISESDLSKRLQVEGNDELAEVAKTFNEMMDRLQGAFTGQQQFINDVSHELRTPITIIEGHLELMGDDPVEQQETLALVADELDRMKRFVNDLLLLAKADQPDFLRPEVVELGAFLNELHSKAKVLAVCECSLAIEPEIVTQQVYLDRQRITQAVLNLVNNAVQHTPDDGKITLGATIVEAKLRLWVRDTGTGIALADQQRIFQRFIRLSGSQRSEGAGLGLAIVQAIVQACNGHVELDSQVGRGSTFTLVLPLLTCGQRNQLPQSS</sequence>
<dbReference type="FunFam" id="1.10.287.130:FF:000001">
    <property type="entry name" value="Two-component sensor histidine kinase"/>
    <property type="match status" value="1"/>
</dbReference>
<evidence type="ECO:0000256" key="9">
    <source>
        <dbReference type="ARBA" id="ARBA00023012"/>
    </source>
</evidence>
<dbReference type="RefSeq" id="WP_316431850.1">
    <property type="nucleotide sequence ID" value="NZ_CP053586.1"/>
</dbReference>
<dbReference type="Pfam" id="PF00672">
    <property type="entry name" value="HAMP"/>
    <property type="match status" value="1"/>
</dbReference>
<keyword evidence="7" id="KW-0418">Kinase</keyword>
<organism evidence="14">
    <name type="scientific">Leptolyngbya sp. NK1-12</name>
    <dbReference type="NCBI Taxonomy" id="2547451"/>
    <lineage>
        <taxon>Bacteria</taxon>
        <taxon>Bacillati</taxon>
        <taxon>Cyanobacteriota</taxon>
        <taxon>Cyanophyceae</taxon>
        <taxon>Leptolyngbyales</taxon>
        <taxon>Leptolyngbyaceae</taxon>
        <taxon>Leptolyngbya group</taxon>
        <taxon>Leptolyngbya</taxon>
    </lineage>
</organism>
<feature type="domain" description="Histidine kinase" evidence="12">
    <location>
        <begin position="288"/>
        <end position="498"/>
    </location>
</feature>
<evidence type="ECO:0000256" key="2">
    <source>
        <dbReference type="ARBA" id="ARBA00004370"/>
    </source>
</evidence>
<dbReference type="CDD" id="cd00082">
    <property type="entry name" value="HisKA"/>
    <property type="match status" value="1"/>
</dbReference>
<dbReference type="InterPro" id="IPR003660">
    <property type="entry name" value="HAMP_dom"/>
</dbReference>
<evidence type="ECO:0000256" key="6">
    <source>
        <dbReference type="ARBA" id="ARBA00022692"/>
    </source>
</evidence>
<evidence type="ECO:0000259" key="12">
    <source>
        <dbReference type="PROSITE" id="PS50109"/>
    </source>
</evidence>
<dbReference type="SUPFAM" id="SSF158472">
    <property type="entry name" value="HAMP domain-like"/>
    <property type="match status" value="1"/>
</dbReference>
<dbReference type="EMBL" id="CP053586">
    <property type="protein sequence ID" value="WNZ25689.1"/>
    <property type="molecule type" value="Genomic_DNA"/>
</dbReference>
<proteinExistence type="predicted"/>
<comment type="subcellular location">
    <subcellularLocation>
        <location evidence="2">Membrane</location>
    </subcellularLocation>
</comment>
<dbReference type="GO" id="GO:0005886">
    <property type="term" value="C:plasma membrane"/>
    <property type="evidence" value="ECO:0007669"/>
    <property type="project" value="TreeGrafter"/>
</dbReference>
<dbReference type="GO" id="GO:0000155">
    <property type="term" value="F:phosphorelay sensor kinase activity"/>
    <property type="evidence" value="ECO:0007669"/>
    <property type="project" value="InterPro"/>
</dbReference>
<evidence type="ECO:0000256" key="11">
    <source>
        <dbReference type="SAM" id="Phobius"/>
    </source>
</evidence>
<evidence type="ECO:0000256" key="1">
    <source>
        <dbReference type="ARBA" id="ARBA00000085"/>
    </source>
</evidence>
<evidence type="ECO:0000256" key="8">
    <source>
        <dbReference type="ARBA" id="ARBA00022989"/>
    </source>
</evidence>
<dbReference type="SMART" id="SM00304">
    <property type="entry name" value="HAMP"/>
    <property type="match status" value="1"/>
</dbReference>
<dbReference type="PRINTS" id="PR00344">
    <property type="entry name" value="BCTRLSENSOR"/>
</dbReference>
<keyword evidence="6 11" id="KW-0812">Transmembrane</keyword>
<evidence type="ECO:0000256" key="7">
    <source>
        <dbReference type="ARBA" id="ARBA00022777"/>
    </source>
</evidence>
<dbReference type="Pfam" id="PF00512">
    <property type="entry name" value="HisKA"/>
    <property type="match status" value="1"/>
</dbReference>
<dbReference type="InterPro" id="IPR050428">
    <property type="entry name" value="TCS_sensor_his_kinase"/>
</dbReference>
<keyword evidence="5" id="KW-0808">Transferase</keyword>
<dbReference type="PANTHER" id="PTHR45436:SF5">
    <property type="entry name" value="SENSOR HISTIDINE KINASE TRCS"/>
    <property type="match status" value="1"/>
</dbReference>
<dbReference type="InterPro" id="IPR003594">
    <property type="entry name" value="HATPase_dom"/>
</dbReference>
<dbReference type="Gene3D" id="6.10.340.10">
    <property type="match status" value="1"/>
</dbReference>
<keyword evidence="10 11" id="KW-0472">Membrane</keyword>
<dbReference type="AlphaFoldDB" id="A0AA96WIE4"/>
<dbReference type="InterPro" id="IPR004358">
    <property type="entry name" value="Sig_transdc_His_kin-like_C"/>
</dbReference>
<dbReference type="PANTHER" id="PTHR45436">
    <property type="entry name" value="SENSOR HISTIDINE KINASE YKOH"/>
    <property type="match status" value="1"/>
</dbReference>
<dbReference type="InterPro" id="IPR036890">
    <property type="entry name" value="HATPase_C_sf"/>
</dbReference>
<gene>
    <name evidence="14" type="ORF">HJG54_24520</name>
</gene>